<evidence type="ECO:0000313" key="1">
    <source>
        <dbReference type="EMBL" id="CAG8720135.1"/>
    </source>
</evidence>
<gene>
    <name evidence="1" type="ORF">GMARGA_LOCUS13446</name>
</gene>
<protein>
    <submittedName>
        <fullName evidence="1">16801_t:CDS:1</fullName>
    </submittedName>
</protein>
<name>A0ABN7V229_GIGMA</name>
<organism evidence="1 2">
    <name type="scientific">Gigaspora margarita</name>
    <dbReference type="NCBI Taxonomy" id="4874"/>
    <lineage>
        <taxon>Eukaryota</taxon>
        <taxon>Fungi</taxon>
        <taxon>Fungi incertae sedis</taxon>
        <taxon>Mucoromycota</taxon>
        <taxon>Glomeromycotina</taxon>
        <taxon>Glomeromycetes</taxon>
        <taxon>Diversisporales</taxon>
        <taxon>Gigasporaceae</taxon>
        <taxon>Gigaspora</taxon>
    </lineage>
</organism>
<proteinExistence type="predicted"/>
<accession>A0ABN7V229</accession>
<dbReference type="EMBL" id="CAJVQB010008540">
    <property type="protein sequence ID" value="CAG8720135.1"/>
    <property type="molecule type" value="Genomic_DNA"/>
</dbReference>
<evidence type="ECO:0000313" key="2">
    <source>
        <dbReference type="Proteomes" id="UP000789901"/>
    </source>
</evidence>
<reference evidence="1 2" key="1">
    <citation type="submission" date="2021-06" db="EMBL/GenBank/DDBJ databases">
        <authorList>
            <person name="Kallberg Y."/>
            <person name="Tangrot J."/>
            <person name="Rosling A."/>
        </authorList>
    </citation>
    <scope>NUCLEOTIDE SEQUENCE [LARGE SCALE GENOMIC DNA]</scope>
    <source>
        <strain evidence="1 2">120-4 pot B 10/14</strain>
    </source>
</reference>
<sequence>MEYKPKVVLNNTNRKENIPPTLKKTTLQSITDTDNKEKHKNNWYSAVKEKLAATLLIEVITTSTEGKNIVEPNINDKSINLETN</sequence>
<keyword evidence="2" id="KW-1185">Reference proteome</keyword>
<dbReference type="Proteomes" id="UP000789901">
    <property type="component" value="Unassembled WGS sequence"/>
</dbReference>
<comment type="caution">
    <text evidence="1">The sequence shown here is derived from an EMBL/GenBank/DDBJ whole genome shotgun (WGS) entry which is preliminary data.</text>
</comment>